<evidence type="ECO:0000259" key="2">
    <source>
        <dbReference type="PROSITE" id="PS51664"/>
    </source>
</evidence>
<evidence type="ECO:0000313" key="3">
    <source>
        <dbReference type="EMBL" id="GHF55226.1"/>
    </source>
</evidence>
<accession>A0A919B6I2</accession>
<dbReference type="PROSITE" id="PS51664">
    <property type="entry name" value="YCAO"/>
    <property type="match status" value="1"/>
</dbReference>
<dbReference type="Gene3D" id="3.30.160.660">
    <property type="match status" value="1"/>
</dbReference>
<dbReference type="InterPro" id="IPR003776">
    <property type="entry name" value="YcaO-like_dom"/>
</dbReference>
<dbReference type="Pfam" id="PF02624">
    <property type="entry name" value="YcaO"/>
    <property type="match status" value="1"/>
</dbReference>
<gene>
    <name evidence="3" type="ORF">GCM10010218_40810</name>
</gene>
<dbReference type="EMBL" id="BNBD01000008">
    <property type="protein sequence ID" value="GHF55226.1"/>
    <property type="molecule type" value="Genomic_DNA"/>
</dbReference>
<feature type="domain" description="YcaO" evidence="2">
    <location>
        <begin position="228"/>
        <end position="620"/>
    </location>
</feature>
<dbReference type="Gene3D" id="3.30.1330.230">
    <property type="match status" value="1"/>
</dbReference>
<name>A0A919B6I2_9ACTN</name>
<sequence length="620" mass="65908">MTTVLDAATALATTSGTAVVLLTEWTLGLAEELSRHALAHSVALVPVRYDGPVTVIGPVLRPGAAACLACTEYQRLATAGGRVPWQSPALALAGVPSPALAEAANALAQELLDEEPAATTATVHLLHNGRATWSTHEVRPVGGCAVCRPLPPDSADTVEPLPSAPRPLPDPAVLRGTNDRTSGAGLRAALHDERFGPVRRLFRSEDSAFCLTTAWVTDGRLLDDGGYGRAADFAGSERVALFESVERFAGMRPTGRRTVLRASFAELGPERALDPERLGLPDPAFHGHSSSPTVPYTPGLPLDWVHGWSLTHGRPVAVPEHVAYWDVPGPGRARVVYESSNGCGLGNSPEEAALYGLFEIAERDAFLMAWYTATPLPRVALPPGDTGTALLADRAALAGYRLVLLDATNDFGIPAVVAVCRYEGGHAEAPRMFLAAGAHHDPRVAIRSAVAEVVTNVLEAPHRARAESRTHDPDRLRPMLGRPELVVGLDDHVGLNTLPEAGPRLEFLFAETPCRTVAEAWPGAPEPVADLSALLGAVVQRLAGAGLEVIAVDQTEPGLRDRLGLHCAKVVVPGALPMTFGHVNHRTRGLPRLLGVPYRLGRTERPLRPEDLTIHPHPFP</sequence>
<dbReference type="RefSeq" id="WP_190131089.1">
    <property type="nucleotide sequence ID" value="NZ_BNBD01000008.1"/>
</dbReference>
<proteinExistence type="predicted"/>
<dbReference type="NCBIfam" id="TIGR03604">
    <property type="entry name" value="TOMM_cyclo_SagD"/>
    <property type="match status" value="1"/>
</dbReference>
<dbReference type="NCBIfam" id="TIGR03882">
    <property type="entry name" value="cyclo_dehyd_2"/>
    <property type="match status" value="1"/>
</dbReference>
<protein>
    <recommendedName>
        <fullName evidence="2">YcaO domain-containing protein</fullName>
    </recommendedName>
</protein>
<dbReference type="AlphaFoldDB" id="A0A919B6I2"/>
<dbReference type="PANTHER" id="PTHR37809">
    <property type="entry name" value="RIBOSOMAL PROTEIN S12 METHYLTHIOTRANSFERASE ACCESSORY FACTOR YCAO"/>
    <property type="match status" value="1"/>
</dbReference>
<organism evidence="3 4">
    <name type="scientific">Streptomyces mashuensis</name>
    <dbReference type="NCBI Taxonomy" id="33904"/>
    <lineage>
        <taxon>Bacteria</taxon>
        <taxon>Bacillati</taxon>
        <taxon>Actinomycetota</taxon>
        <taxon>Actinomycetes</taxon>
        <taxon>Kitasatosporales</taxon>
        <taxon>Streptomycetaceae</taxon>
        <taxon>Streptomyces</taxon>
    </lineage>
</organism>
<dbReference type="PANTHER" id="PTHR37809:SF1">
    <property type="entry name" value="RIBOSOMAL PROTEIN S12 METHYLTHIOTRANSFERASE ACCESSORY FACTOR YCAO"/>
    <property type="match status" value="1"/>
</dbReference>
<dbReference type="Proteomes" id="UP000638313">
    <property type="component" value="Unassembled WGS sequence"/>
</dbReference>
<comment type="caution">
    <text evidence="3">The sequence shown here is derived from an EMBL/GenBank/DDBJ whole genome shotgun (WGS) entry which is preliminary data.</text>
</comment>
<reference evidence="3" key="1">
    <citation type="journal article" date="2014" name="Int. J. Syst. Evol. Microbiol.">
        <title>Complete genome sequence of Corynebacterium casei LMG S-19264T (=DSM 44701T), isolated from a smear-ripened cheese.</title>
        <authorList>
            <consortium name="US DOE Joint Genome Institute (JGI-PGF)"/>
            <person name="Walter F."/>
            <person name="Albersmeier A."/>
            <person name="Kalinowski J."/>
            <person name="Ruckert C."/>
        </authorList>
    </citation>
    <scope>NUCLEOTIDE SEQUENCE</scope>
    <source>
        <strain evidence="3">JCM 4059</strain>
    </source>
</reference>
<feature type="region of interest" description="Disordered" evidence="1">
    <location>
        <begin position="155"/>
        <end position="181"/>
    </location>
</feature>
<dbReference type="Gene3D" id="3.30.40.250">
    <property type="match status" value="1"/>
</dbReference>
<dbReference type="InterPro" id="IPR022291">
    <property type="entry name" value="Bacteriocin_synth_cyclodeHase"/>
</dbReference>
<evidence type="ECO:0000313" key="4">
    <source>
        <dbReference type="Proteomes" id="UP000638313"/>
    </source>
</evidence>
<dbReference type="Gene3D" id="3.40.50.720">
    <property type="entry name" value="NAD(P)-binding Rossmann-like Domain"/>
    <property type="match status" value="1"/>
</dbReference>
<dbReference type="InterPro" id="IPR027624">
    <property type="entry name" value="TOMM_cyclo_SagD"/>
</dbReference>
<reference evidence="3" key="2">
    <citation type="submission" date="2020-09" db="EMBL/GenBank/DDBJ databases">
        <authorList>
            <person name="Sun Q."/>
            <person name="Ohkuma M."/>
        </authorList>
    </citation>
    <scope>NUCLEOTIDE SEQUENCE</scope>
    <source>
        <strain evidence="3">JCM 4059</strain>
    </source>
</reference>
<keyword evidence="4" id="KW-1185">Reference proteome</keyword>
<evidence type="ECO:0000256" key="1">
    <source>
        <dbReference type="SAM" id="MobiDB-lite"/>
    </source>
</evidence>